<keyword evidence="3" id="KW-1185">Reference proteome</keyword>
<protein>
    <recommendedName>
        <fullName evidence="4">Coiled-coil domain-containing protein 153</fullName>
    </recommendedName>
</protein>
<organism evidence="2 3">
    <name type="scientific">Apiospora rasikravindrae</name>
    <dbReference type="NCBI Taxonomy" id="990691"/>
    <lineage>
        <taxon>Eukaryota</taxon>
        <taxon>Fungi</taxon>
        <taxon>Dikarya</taxon>
        <taxon>Ascomycota</taxon>
        <taxon>Pezizomycotina</taxon>
        <taxon>Sordariomycetes</taxon>
        <taxon>Xylariomycetidae</taxon>
        <taxon>Amphisphaeriales</taxon>
        <taxon>Apiosporaceae</taxon>
        <taxon>Apiospora</taxon>
    </lineage>
</organism>
<gene>
    <name evidence="2" type="ORF">PG993_002002</name>
</gene>
<comment type="caution">
    <text evidence="2">The sequence shown here is derived from an EMBL/GenBank/DDBJ whole genome shotgun (WGS) entry which is preliminary data.</text>
</comment>
<evidence type="ECO:0008006" key="4">
    <source>
        <dbReference type="Google" id="ProtNLM"/>
    </source>
</evidence>
<evidence type="ECO:0000256" key="1">
    <source>
        <dbReference type="SAM" id="MobiDB-lite"/>
    </source>
</evidence>
<feature type="region of interest" description="Disordered" evidence="1">
    <location>
        <begin position="1"/>
        <end position="24"/>
    </location>
</feature>
<dbReference type="Proteomes" id="UP001444661">
    <property type="component" value="Unassembled WGS sequence"/>
</dbReference>
<proteinExistence type="predicted"/>
<dbReference type="EMBL" id="JAQQWK010000001">
    <property type="protein sequence ID" value="KAK8056775.1"/>
    <property type="molecule type" value="Genomic_DNA"/>
</dbReference>
<feature type="compositionally biased region" description="Polar residues" evidence="1">
    <location>
        <begin position="224"/>
        <end position="235"/>
    </location>
</feature>
<accession>A0ABR1UD21</accession>
<evidence type="ECO:0000313" key="2">
    <source>
        <dbReference type="EMBL" id="KAK8056775.1"/>
    </source>
</evidence>
<sequence>MASSSKGRTTGRLDRVRKATGSAVKSGRLPDLISVGQSQQINALQGRSNLTDSKIHALEHSPQKQQETLCGMVALATKRQEDAVSRMKSFEGQTGEVEERQKLLAQTLDDSFAAMSRDFEQLRSTMENDHCTWEAERATYQQAMEDMKLESEANRMNTQQLQDQCHGMHDMLQAIKVDIADARLQGMLRVTKLFESLKTDQDLRSHMPTSIHRKPWRGNDECSRSFQASPQSHSTVPEAVRQI</sequence>
<evidence type="ECO:0000313" key="3">
    <source>
        <dbReference type="Proteomes" id="UP001444661"/>
    </source>
</evidence>
<reference evidence="2 3" key="1">
    <citation type="submission" date="2023-01" db="EMBL/GenBank/DDBJ databases">
        <title>Analysis of 21 Apiospora genomes using comparative genomics revels a genus with tremendous synthesis potential of carbohydrate active enzymes and secondary metabolites.</title>
        <authorList>
            <person name="Sorensen T."/>
        </authorList>
    </citation>
    <scope>NUCLEOTIDE SEQUENCE [LARGE SCALE GENOMIC DNA]</scope>
    <source>
        <strain evidence="2 3">CBS 33761</strain>
    </source>
</reference>
<name>A0ABR1UD21_9PEZI</name>
<feature type="region of interest" description="Disordered" evidence="1">
    <location>
        <begin position="209"/>
        <end position="243"/>
    </location>
</feature>